<evidence type="ECO:0000313" key="5">
    <source>
        <dbReference type="Proteomes" id="UP001492380"/>
    </source>
</evidence>
<dbReference type="InterPro" id="IPR013126">
    <property type="entry name" value="Hsp_70_fam"/>
</dbReference>
<dbReference type="PANTHER" id="PTHR14187">
    <property type="entry name" value="ALPHA KINASE/ELONGATION FACTOR 2 KINASE"/>
    <property type="match status" value="1"/>
</dbReference>
<gene>
    <name evidence="4" type="ORF">HDK90DRAFT_551439</name>
</gene>
<name>A0ABR1YP06_9PEZI</name>
<evidence type="ECO:0000256" key="3">
    <source>
        <dbReference type="SAM" id="MobiDB-lite"/>
    </source>
</evidence>
<protein>
    <submittedName>
        <fullName evidence="4">Hsp70-like protein</fullName>
    </submittedName>
</protein>
<feature type="compositionally biased region" description="Polar residues" evidence="3">
    <location>
        <begin position="12"/>
        <end position="21"/>
    </location>
</feature>
<organism evidence="4 5">
    <name type="scientific">Phyllosticta capitalensis</name>
    <dbReference type="NCBI Taxonomy" id="121624"/>
    <lineage>
        <taxon>Eukaryota</taxon>
        <taxon>Fungi</taxon>
        <taxon>Dikarya</taxon>
        <taxon>Ascomycota</taxon>
        <taxon>Pezizomycotina</taxon>
        <taxon>Dothideomycetes</taxon>
        <taxon>Dothideomycetes incertae sedis</taxon>
        <taxon>Botryosphaeriales</taxon>
        <taxon>Phyllostictaceae</taxon>
        <taxon>Phyllosticta</taxon>
    </lineage>
</organism>
<feature type="region of interest" description="Disordered" evidence="3">
    <location>
        <begin position="1"/>
        <end position="21"/>
    </location>
</feature>
<sequence>MSELRASMSELRVSTTPESSFSEARASSVTSEIAHKIVLGLDFGTTYTGKESVQYSSRHAEFWPGVAYGTTAGTSKDVEIVCNWPGASIASQKVPSRIAYEEENVKLNSDKWGFEVTGRMSSYSWFKLLLDSKVDRTKYDDASLFTTYGGILQLPDWRTPRDVVEDFLGCVCEFVTEHLTKRFTAENFRTIPVEVWITVPAIWSEAAKDQTRAAAMAAGFGSRPGDSVKMITEPEAAALDVLRMARKSPDPIAEGETFMVCDCGGGTVDLTTYVVESCKPVYKFQEVCAGEGGKCGGSFVDRKFDEWMSQKFGRKYTDLGAKHRSPGSAMMESFERAKLRFEPKLLERGNAELVEIENVKMDVDGSDLYDRKESTVSFPWKVMQSFFDPVVNKILELVKKQVREAKKKSGLNINRIVLVGGFGDSRYVNRRLRYWCQSQDPKIKLLSPPDCQGAIMKGAVIRGLEGLKPNVRISRHHYGFGISLPFREGKDRPEDMWVGSFDRQKMAYNRMCWALKKGQKIPSDFMATRSIQREILPNEVRDHDALDIFTCSTDHAPDFEYTKGMKLVGTIQMTFNEEDMNNARSWYNHRIGKWVRVLYYDIHVNMSADEGYLTVKVMNDKREMGAAVIEFHQED</sequence>
<keyword evidence="1" id="KW-0547">Nucleotide-binding</keyword>
<dbReference type="Gene3D" id="3.90.640.10">
    <property type="entry name" value="Actin, Chain A, domain 4"/>
    <property type="match status" value="1"/>
</dbReference>
<evidence type="ECO:0000256" key="2">
    <source>
        <dbReference type="ARBA" id="ARBA00022840"/>
    </source>
</evidence>
<dbReference type="Gene3D" id="3.30.420.40">
    <property type="match status" value="2"/>
</dbReference>
<comment type="caution">
    <text evidence="4">The sequence shown here is derived from an EMBL/GenBank/DDBJ whole genome shotgun (WGS) entry which is preliminary data.</text>
</comment>
<dbReference type="Pfam" id="PF00012">
    <property type="entry name" value="HSP70"/>
    <property type="match status" value="1"/>
</dbReference>
<dbReference type="InterPro" id="IPR043129">
    <property type="entry name" value="ATPase_NBD"/>
</dbReference>
<proteinExistence type="predicted"/>
<dbReference type="PANTHER" id="PTHR14187:SF81">
    <property type="entry name" value="HSP70 FAMILY PROTEIN (AFU_ORTHOLOGUE AFUA_4G14040)"/>
    <property type="match status" value="1"/>
</dbReference>
<evidence type="ECO:0000256" key="1">
    <source>
        <dbReference type="ARBA" id="ARBA00022741"/>
    </source>
</evidence>
<reference evidence="4 5" key="1">
    <citation type="submission" date="2024-04" db="EMBL/GenBank/DDBJ databases">
        <title>Phyllosticta paracitricarpa is synonymous to the EU quarantine fungus P. citricarpa based on phylogenomic analyses.</title>
        <authorList>
            <consortium name="Lawrence Berkeley National Laboratory"/>
            <person name="Van Ingen-Buijs V.A."/>
            <person name="Van Westerhoven A.C."/>
            <person name="Haridas S."/>
            <person name="Skiadas P."/>
            <person name="Martin F."/>
            <person name="Groenewald J.Z."/>
            <person name="Crous P.W."/>
            <person name="Seidl M.F."/>
        </authorList>
    </citation>
    <scope>NUCLEOTIDE SEQUENCE [LARGE SCALE GENOMIC DNA]</scope>
    <source>
        <strain evidence="4 5">CBS 123374</strain>
    </source>
</reference>
<keyword evidence="5" id="KW-1185">Reference proteome</keyword>
<dbReference type="SUPFAM" id="SSF53067">
    <property type="entry name" value="Actin-like ATPase domain"/>
    <property type="match status" value="2"/>
</dbReference>
<keyword evidence="2" id="KW-0067">ATP-binding</keyword>
<dbReference type="CDD" id="cd10170">
    <property type="entry name" value="ASKHA_NBD_HSP70"/>
    <property type="match status" value="1"/>
</dbReference>
<evidence type="ECO:0000313" key="4">
    <source>
        <dbReference type="EMBL" id="KAK8235185.1"/>
    </source>
</evidence>
<dbReference type="EMBL" id="JBBWRZ010000005">
    <property type="protein sequence ID" value="KAK8235185.1"/>
    <property type="molecule type" value="Genomic_DNA"/>
</dbReference>
<accession>A0ABR1YP06</accession>
<dbReference type="Proteomes" id="UP001492380">
    <property type="component" value="Unassembled WGS sequence"/>
</dbReference>